<keyword evidence="2" id="KW-1185">Reference proteome</keyword>
<sequence length="220" mass="24148">MADREDHNDLVRWVLDLQARLYTREAQYRLAKEAQPDRDPEEVRVEATVATAFALIDLHQALAALPQFAGGKGLLPLQDLAQALGDLVTGGQPVLLQRRAGVGKGKDTFGRRYIKKQAVTGVKCLQFLGYNEKAACSAVARVFSDAGVKGRKRRQDGSHSLDHGTILNWVISAPDNAEEYGQIQRFVAEWAADTKAPMTEAAVLDWARETANSPPVQSKI</sequence>
<comment type="caution">
    <text evidence="1">The sequence shown here is derived from an EMBL/GenBank/DDBJ whole genome shotgun (WGS) entry which is preliminary data.</text>
</comment>
<evidence type="ECO:0000313" key="1">
    <source>
        <dbReference type="EMBL" id="MEN2787558.1"/>
    </source>
</evidence>
<dbReference type="RefSeq" id="WP_345865764.1">
    <property type="nucleotide sequence ID" value="NZ_JBDIMF010000006.1"/>
</dbReference>
<dbReference type="EMBL" id="JBDIMF010000006">
    <property type="protein sequence ID" value="MEN2787558.1"/>
    <property type="molecule type" value="Genomic_DNA"/>
</dbReference>
<reference evidence="1 2" key="1">
    <citation type="submission" date="2024-05" db="EMBL/GenBank/DDBJ databases">
        <authorList>
            <person name="Liu Q."/>
            <person name="Xin Y.-H."/>
        </authorList>
    </citation>
    <scope>NUCLEOTIDE SEQUENCE [LARGE SCALE GENOMIC DNA]</scope>
    <source>
        <strain evidence="1 2">CGMCC 1.15349</strain>
    </source>
</reference>
<name>A0ABU9XVG8_9SPHN</name>
<evidence type="ECO:0000313" key="2">
    <source>
        <dbReference type="Proteomes" id="UP001404104"/>
    </source>
</evidence>
<dbReference type="Proteomes" id="UP001404104">
    <property type="component" value="Unassembled WGS sequence"/>
</dbReference>
<accession>A0ABU9XVG8</accession>
<proteinExistence type="predicted"/>
<protein>
    <submittedName>
        <fullName evidence="1">Uncharacterized protein</fullName>
    </submittedName>
</protein>
<gene>
    <name evidence="1" type="ORF">ABC969_14155</name>
</gene>
<organism evidence="1 2">
    <name type="scientific">Sphingomonas qilianensis</name>
    <dbReference type="NCBI Taxonomy" id="1736690"/>
    <lineage>
        <taxon>Bacteria</taxon>
        <taxon>Pseudomonadati</taxon>
        <taxon>Pseudomonadota</taxon>
        <taxon>Alphaproteobacteria</taxon>
        <taxon>Sphingomonadales</taxon>
        <taxon>Sphingomonadaceae</taxon>
        <taxon>Sphingomonas</taxon>
    </lineage>
</organism>